<proteinExistence type="predicted"/>
<evidence type="ECO:0008006" key="5">
    <source>
        <dbReference type="Google" id="ProtNLM"/>
    </source>
</evidence>
<feature type="compositionally biased region" description="Basic and acidic residues" evidence="1">
    <location>
        <begin position="62"/>
        <end position="101"/>
    </location>
</feature>
<protein>
    <recommendedName>
        <fullName evidence="5">Holin</fullName>
    </recommendedName>
</protein>
<keyword evidence="2" id="KW-0812">Transmembrane</keyword>
<keyword evidence="4" id="KW-1185">Reference proteome</keyword>
<dbReference type="RefSeq" id="YP_009193472.1">
    <property type="nucleotide sequence ID" value="NC_028742.1"/>
</dbReference>
<sequence length="114" mass="12153">MTNPWDGPRHRSWASNTMLTFILLLVCIAATVTTDIIGEPPAYLVGLLGTAAGAFFTAIGSDKQKRDADVRDTAVEAKQTAERAETKADSLGEIAERDHPGELPTPPFEGGGTR</sequence>
<feature type="transmembrane region" description="Helical" evidence="2">
    <location>
        <begin position="44"/>
        <end position="61"/>
    </location>
</feature>
<dbReference type="Proteomes" id="UP000204054">
    <property type="component" value="Segment"/>
</dbReference>
<evidence type="ECO:0000313" key="3">
    <source>
        <dbReference type="EMBL" id="AKF14586.1"/>
    </source>
</evidence>
<dbReference type="KEGG" id="vg:26586375"/>
<organism evidence="3 4">
    <name type="scientific">Mycobacterium phage Baee</name>
    <dbReference type="NCBI Taxonomy" id="1647306"/>
    <lineage>
        <taxon>Viruses</taxon>
        <taxon>Duplodnaviria</taxon>
        <taxon>Heunggongvirae</taxon>
        <taxon>Uroviricota</taxon>
        <taxon>Caudoviricetes</taxon>
        <taxon>Bclasvirinae</taxon>
        <taxon>Acadianvirus</taxon>
        <taxon>Acadianvirus baee</taxon>
    </lineage>
</organism>
<keyword evidence="2" id="KW-0472">Membrane</keyword>
<accession>A0A0F6YQ92</accession>
<evidence type="ECO:0000256" key="1">
    <source>
        <dbReference type="SAM" id="MobiDB-lite"/>
    </source>
</evidence>
<dbReference type="OrthoDB" id="23483at10239"/>
<evidence type="ECO:0000313" key="4">
    <source>
        <dbReference type="Proteomes" id="UP000204054"/>
    </source>
</evidence>
<feature type="region of interest" description="Disordered" evidence="1">
    <location>
        <begin position="62"/>
        <end position="114"/>
    </location>
</feature>
<gene>
    <name evidence="3" type="primary">17</name>
    <name evidence="3" type="ORF">SEA_BAEE_17</name>
</gene>
<keyword evidence="2" id="KW-1133">Transmembrane helix</keyword>
<dbReference type="GeneID" id="26586375"/>
<reference evidence="3 4" key="1">
    <citation type="journal article" date="2015" name="Genome Announc.">
        <title>Genome Sequences of Mycobacteriophages AlanGrant, Baee, Corofin, OrangeOswald, and Vincenzo, New Members of Cluster B.</title>
        <authorList>
            <person name="Pope W.H."/>
            <person name="Carbonara M.E."/>
            <person name="Cioffi H.M."/>
            <person name="Cruz T."/>
            <person name="Dang B.Q."/>
            <person name="Doyle A.N."/>
            <person name="Fan O.H."/>
            <person name="Gallagher M."/>
            <person name="Gentile G.M."/>
            <person name="German B.A."/>
            <person name="Farrell M.E."/>
            <person name="Gerwig M."/>
            <person name="Hunter K.L."/>
            <person name="Lefever V.E."/>
            <person name="Marfisi N.A."/>
            <person name="McDonnell J.E."/>
            <person name="Monga J.K."/>
            <person name="Quiroz K.G."/>
            <person name="Pong A.C."/>
            <person name="Rimple P.A."/>
            <person name="Situ M."/>
            <person name="Sohnen P.C."/>
            <person name="Stockinger A.N."/>
            <person name="Thompson P.K."/>
            <person name="Torchio N.M."/>
            <person name="Toner C.L."/>
            <person name="Ulbrich M.C."/>
            <person name="Vohra N.I."/>
            <person name="Zakir A."/>
            <person name="Adkins N.L."/>
            <person name="Brown B.R."/>
            <person name="Churilla B.M."/>
            <person name="Kramer Z.J."/>
            <person name="Lapin J.S."/>
            <person name="Montgomery M.T."/>
            <person name="Prout A.K."/>
            <person name="Grubb S.R."/>
            <person name="Warner M.H."/>
            <person name="Bowman C.A."/>
            <person name="Russell D.A."/>
            <person name="Hatfull G.F."/>
        </authorList>
    </citation>
    <scope>NUCLEOTIDE SEQUENCE [LARGE SCALE GENOMIC DNA]</scope>
</reference>
<dbReference type="EMBL" id="KR080199">
    <property type="protein sequence ID" value="AKF14586.1"/>
    <property type="molecule type" value="Genomic_DNA"/>
</dbReference>
<evidence type="ECO:0000256" key="2">
    <source>
        <dbReference type="SAM" id="Phobius"/>
    </source>
</evidence>
<name>A0A0F6YQ92_9CAUD</name>